<organism evidence="3 4">
    <name type="scientific">Chitinophaga solisilvae</name>
    <dbReference type="NCBI Taxonomy" id="1233460"/>
    <lineage>
        <taxon>Bacteria</taxon>
        <taxon>Pseudomonadati</taxon>
        <taxon>Bacteroidota</taxon>
        <taxon>Chitinophagia</taxon>
        <taxon>Chitinophagales</taxon>
        <taxon>Chitinophagaceae</taxon>
        <taxon>Chitinophaga</taxon>
    </lineage>
</organism>
<sequence>MNAMRINLFSPEYQEDPYYFYQVMHRHQPLFFHEPTGSYVLSRHEDIVKAFKDPAFSSRNYAWQMEPLHGKTIIQMDGREHSASRNVVVPAFRGKELMENTLPVMRSYAAALLSGFNGREVVELRDEFTNIFPIKVIVGLLGLPEEDLLLFHRWYNILQRQFTNLSNDDAVLQEALTARDEFRAYLDAVLAERMAKPGHDLLSVLCTAEVDGVRMDSTQIKGFCGLLLQAGAETTDKALANMVRNLLLHPDQFERLRKDRSLLDRAIIESLRFSPPTHMLLRVTNEKVQVSGGEIPAEATVVCLIGAANRDGKVFDRPDEFNIFREELDPRTAFTGASNIATFGFGRHYCVGVQLAKMEMQVAMEYLMDYMEEMSFAEPEIPKEIGVFTRYPESLRIRFKPRT</sequence>
<dbReference type="PRINTS" id="PR00359">
    <property type="entry name" value="BP450"/>
</dbReference>
<protein>
    <submittedName>
        <fullName evidence="3">Cytochrome P450</fullName>
    </submittedName>
</protein>
<dbReference type="InterPro" id="IPR036396">
    <property type="entry name" value="Cyt_P450_sf"/>
</dbReference>
<dbReference type="AlphaFoldDB" id="A0A433WEC3"/>
<accession>A0A433WEC3</accession>
<dbReference type="GO" id="GO:0005506">
    <property type="term" value="F:iron ion binding"/>
    <property type="evidence" value="ECO:0007669"/>
    <property type="project" value="InterPro"/>
</dbReference>
<dbReference type="PANTHER" id="PTHR46696">
    <property type="entry name" value="P450, PUTATIVE (EUROFUNG)-RELATED"/>
    <property type="match status" value="1"/>
</dbReference>
<evidence type="ECO:0000256" key="2">
    <source>
        <dbReference type="RuleBase" id="RU000461"/>
    </source>
</evidence>
<dbReference type="OrthoDB" id="9801155at2"/>
<dbReference type="Pfam" id="PF00067">
    <property type="entry name" value="p450"/>
    <property type="match status" value="1"/>
</dbReference>
<dbReference type="EMBL" id="RIAR02000001">
    <property type="protein sequence ID" value="NSL85206.1"/>
    <property type="molecule type" value="Genomic_DNA"/>
</dbReference>
<keyword evidence="4" id="KW-1185">Reference proteome</keyword>
<keyword evidence="2" id="KW-0349">Heme</keyword>
<dbReference type="GO" id="GO:0004497">
    <property type="term" value="F:monooxygenase activity"/>
    <property type="evidence" value="ECO:0007669"/>
    <property type="project" value="UniProtKB-KW"/>
</dbReference>
<evidence type="ECO:0000313" key="4">
    <source>
        <dbReference type="Proteomes" id="UP000281028"/>
    </source>
</evidence>
<dbReference type="PRINTS" id="PR00385">
    <property type="entry name" value="P450"/>
</dbReference>
<dbReference type="SUPFAM" id="SSF48264">
    <property type="entry name" value="Cytochrome P450"/>
    <property type="match status" value="1"/>
</dbReference>
<dbReference type="Gene3D" id="1.10.630.10">
    <property type="entry name" value="Cytochrome P450"/>
    <property type="match status" value="1"/>
</dbReference>
<name>A0A433WEC3_9BACT</name>
<dbReference type="PANTHER" id="PTHR46696:SF3">
    <property type="entry name" value="PULCHERRIMINIC ACID SYNTHASE"/>
    <property type="match status" value="1"/>
</dbReference>
<keyword evidence="2" id="KW-0408">Iron</keyword>
<keyword evidence="2" id="KW-0503">Monooxygenase</keyword>
<evidence type="ECO:0000313" key="3">
    <source>
        <dbReference type="EMBL" id="NSL85206.1"/>
    </source>
</evidence>
<dbReference type="GO" id="GO:0016705">
    <property type="term" value="F:oxidoreductase activity, acting on paired donors, with incorporation or reduction of molecular oxygen"/>
    <property type="evidence" value="ECO:0007669"/>
    <property type="project" value="InterPro"/>
</dbReference>
<comment type="caution">
    <text evidence="3">The sequence shown here is derived from an EMBL/GenBank/DDBJ whole genome shotgun (WGS) entry which is preliminary data.</text>
</comment>
<keyword evidence="2" id="KW-0479">Metal-binding</keyword>
<dbReference type="InterPro" id="IPR017972">
    <property type="entry name" value="Cyt_P450_CS"/>
</dbReference>
<evidence type="ECO:0000256" key="1">
    <source>
        <dbReference type="ARBA" id="ARBA00010617"/>
    </source>
</evidence>
<gene>
    <name evidence="3" type="ORF">ECE50_000060</name>
</gene>
<keyword evidence="2" id="KW-0560">Oxidoreductase</keyword>
<proteinExistence type="inferred from homology"/>
<comment type="similarity">
    <text evidence="1 2">Belongs to the cytochrome P450 family.</text>
</comment>
<dbReference type="InterPro" id="IPR001128">
    <property type="entry name" value="Cyt_P450"/>
</dbReference>
<reference evidence="3" key="1">
    <citation type="submission" date="2020-05" db="EMBL/GenBank/DDBJ databases">
        <title>Chitinophaga laudate sp. nov., isolated from a tropical peat swamp.</title>
        <authorList>
            <person name="Goh C.B.S."/>
            <person name="Lee M.S."/>
            <person name="Parimannan S."/>
            <person name="Pasbakhsh P."/>
            <person name="Yule C.M."/>
            <person name="Rajandas H."/>
            <person name="Loke S."/>
            <person name="Croft L."/>
            <person name="Tan J.B.L."/>
        </authorList>
    </citation>
    <scope>NUCLEOTIDE SEQUENCE</scope>
    <source>
        <strain evidence="3">Mgbs1</strain>
    </source>
</reference>
<dbReference type="PROSITE" id="PS00086">
    <property type="entry name" value="CYTOCHROME_P450"/>
    <property type="match status" value="1"/>
</dbReference>
<dbReference type="Proteomes" id="UP000281028">
    <property type="component" value="Unassembled WGS sequence"/>
</dbReference>
<dbReference type="InterPro" id="IPR002397">
    <property type="entry name" value="Cyt_P450_B"/>
</dbReference>
<dbReference type="GO" id="GO:0020037">
    <property type="term" value="F:heme binding"/>
    <property type="evidence" value="ECO:0007669"/>
    <property type="project" value="InterPro"/>
</dbReference>